<sequence>MKTAISLNLTASGSGYKTLNQLNMILSTFQRIKQPVGILLFDSSSAGQLQRISMTAKTGRINLAGAICINPKSRKFIAHLCWLARASLFVHATAFLDHRNSFL</sequence>
<reference evidence="3 4" key="1">
    <citation type="submission" date="2015-01" db="EMBL/GenBank/DDBJ databases">
        <title>Evolution of Trichinella species and genotypes.</title>
        <authorList>
            <person name="Korhonen P.K."/>
            <person name="Edoardo P."/>
            <person name="Giuseppe L.R."/>
            <person name="Gasser R.B."/>
        </authorList>
    </citation>
    <scope>NUCLEOTIDE SEQUENCE [LARGE SCALE GENOMIC DNA]</scope>
    <source>
        <strain evidence="2">ISS176</strain>
        <strain evidence="1">ISS470</strain>
    </source>
</reference>
<dbReference type="AlphaFoldDB" id="A0A0V1FMJ5"/>
<gene>
    <name evidence="2" type="ORF">T4C_9933</name>
    <name evidence="1" type="ORF">T4D_1543</name>
</gene>
<name>A0A0V1FMJ5_TRIPS</name>
<dbReference type="EMBL" id="JYDT01000069">
    <property type="protein sequence ID" value="KRY86563.1"/>
    <property type="molecule type" value="Genomic_DNA"/>
</dbReference>
<dbReference type="Proteomes" id="UP000054995">
    <property type="component" value="Unassembled WGS sequence"/>
</dbReference>
<organism evidence="1 4">
    <name type="scientific">Trichinella pseudospiralis</name>
    <name type="common">Parasitic roundworm</name>
    <dbReference type="NCBI Taxonomy" id="6337"/>
    <lineage>
        <taxon>Eukaryota</taxon>
        <taxon>Metazoa</taxon>
        <taxon>Ecdysozoa</taxon>
        <taxon>Nematoda</taxon>
        <taxon>Enoplea</taxon>
        <taxon>Dorylaimia</taxon>
        <taxon>Trichinellida</taxon>
        <taxon>Trichinellidae</taxon>
        <taxon>Trichinella</taxon>
    </lineage>
</organism>
<evidence type="ECO:0000313" key="1">
    <source>
        <dbReference type="EMBL" id="KRY86563.1"/>
    </source>
</evidence>
<evidence type="ECO:0000313" key="3">
    <source>
        <dbReference type="Proteomes" id="UP000054826"/>
    </source>
</evidence>
<keyword evidence="4" id="KW-1185">Reference proteome</keyword>
<protein>
    <submittedName>
        <fullName evidence="1">Uncharacterized protein</fullName>
    </submittedName>
</protein>
<dbReference type="Proteomes" id="UP000054826">
    <property type="component" value="Unassembled WGS sequence"/>
</dbReference>
<accession>A0A0V1FMJ5</accession>
<evidence type="ECO:0000313" key="2">
    <source>
        <dbReference type="EMBL" id="KRZ41214.1"/>
    </source>
</evidence>
<evidence type="ECO:0000313" key="4">
    <source>
        <dbReference type="Proteomes" id="UP000054995"/>
    </source>
</evidence>
<dbReference type="EMBL" id="JYDV01000021">
    <property type="protein sequence ID" value="KRZ41214.1"/>
    <property type="molecule type" value="Genomic_DNA"/>
</dbReference>
<comment type="caution">
    <text evidence="1">The sequence shown here is derived from an EMBL/GenBank/DDBJ whole genome shotgun (WGS) entry which is preliminary data.</text>
</comment>
<proteinExistence type="predicted"/>